<sequence length="121" mass="14033">MTWKASKQIRAHQKQLDILSATCLVYELRCLCLQHEMQDLEEKVDYVSQLSDVDKAKVDYTSQLLDDVLSSILSRMTIKDAVKTNIFSIRWRYLVASMLTLQFSLDMIGVNYLGPTCQPYY</sequence>
<comment type="caution">
    <text evidence="2">The sequence shown here is derived from an EMBL/GenBank/DDBJ whole genome shotgun (WGS) entry which is preliminary data.</text>
</comment>
<gene>
    <name evidence="2" type="ORF">CQW23_31905</name>
</gene>
<dbReference type="InterPro" id="IPR036047">
    <property type="entry name" value="F-box-like_dom_sf"/>
</dbReference>
<evidence type="ECO:0000256" key="1">
    <source>
        <dbReference type="SAM" id="Phobius"/>
    </source>
</evidence>
<dbReference type="OrthoDB" id="1919832at2759"/>
<organism evidence="2 3">
    <name type="scientific">Capsicum baccatum</name>
    <name type="common">Peruvian pepper</name>
    <dbReference type="NCBI Taxonomy" id="33114"/>
    <lineage>
        <taxon>Eukaryota</taxon>
        <taxon>Viridiplantae</taxon>
        <taxon>Streptophyta</taxon>
        <taxon>Embryophyta</taxon>
        <taxon>Tracheophyta</taxon>
        <taxon>Spermatophyta</taxon>
        <taxon>Magnoliopsida</taxon>
        <taxon>eudicotyledons</taxon>
        <taxon>Gunneridae</taxon>
        <taxon>Pentapetalae</taxon>
        <taxon>asterids</taxon>
        <taxon>lamiids</taxon>
        <taxon>Solanales</taxon>
        <taxon>Solanaceae</taxon>
        <taxon>Solanoideae</taxon>
        <taxon>Capsiceae</taxon>
        <taxon>Capsicum</taxon>
    </lineage>
</organism>
<accession>A0A2G2V6B8</accession>
<feature type="transmembrane region" description="Helical" evidence="1">
    <location>
        <begin position="93"/>
        <end position="114"/>
    </location>
</feature>
<reference evidence="2 3" key="1">
    <citation type="journal article" date="2017" name="Genome Biol.">
        <title>New reference genome sequences of hot pepper reveal the massive evolution of plant disease-resistance genes by retroduplication.</title>
        <authorList>
            <person name="Kim S."/>
            <person name="Park J."/>
            <person name="Yeom S.I."/>
            <person name="Kim Y.M."/>
            <person name="Seo E."/>
            <person name="Kim K.T."/>
            <person name="Kim M.S."/>
            <person name="Lee J.M."/>
            <person name="Cheong K."/>
            <person name="Shin H.S."/>
            <person name="Kim S.B."/>
            <person name="Han K."/>
            <person name="Lee J."/>
            <person name="Park M."/>
            <person name="Lee H.A."/>
            <person name="Lee H.Y."/>
            <person name="Lee Y."/>
            <person name="Oh S."/>
            <person name="Lee J.H."/>
            <person name="Choi E."/>
            <person name="Choi E."/>
            <person name="Lee S.E."/>
            <person name="Jeon J."/>
            <person name="Kim H."/>
            <person name="Choi G."/>
            <person name="Song H."/>
            <person name="Lee J."/>
            <person name="Lee S.C."/>
            <person name="Kwon J.K."/>
            <person name="Lee H.Y."/>
            <person name="Koo N."/>
            <person name="Hong Y."/>
            <person name="Kim R.W."/>
            <person name="Kang W.H."/>
            <person name="Huh J.H."/>
            <person name="Kang B.C."/>
            <person name="Yang T.J."/>
            <person name="Lee Y.H."/>
            <person name="Bennetzen J.L."/>
            <person name="Choi D."/>
        </authorList>
    </citation>
    <scope>NUCLEOTIDE SEQUENCE [LARGE SCALE GENOMIC DNA]</scope>
    <source>
        <strain evidence="3">cv. PBC81</strain>
    </source>
</reference>
<name>A0A2G2V6B8_CAPBA</name>
<evidence type="ECO:0000313" key="3">
    <source>
        <dbReference type="Proteomes" id="UP000224567"/>
    </source>
</evidence>
<protein>
    <submittedName>
        <fullName evidence="2">F-box/LRR-repeat protein</fullName>
    </submittedName>
</protein>
<proteinExistence type="predicted"/>
<keyword evidence="1" id="KW-1133">Transmembrane helix</keyword>
<keyword evidence="1" id="KW-0812">Transmembrane</keyword>
<dbReference type="AlphaFoldDB" id="A0A2G2V6B8"/>
<dbReference type="EMBL" id="MLFT02000215">
    <property type="protein sequence ID" value="PHT28523.1"/>
    <property type="molecule type" value="Genomic_DNA"/>
</dbReference>
<keyword evidence="3" id="KW-1185">Reference proteome</keyword>
<dbReference type="Proteomes" id="UP000224567">
    <property type="component" value="Unassembled WGS sequence"/>
</dbReference>
<evidence type="ECO:0000313" key="2">
    <source>
        <dbReference type="EMBL" id="PHT28523.1"/>
    </source>
</evidence>
<dbReference type="SUPFAM" id="SSF81383">
    <property type="entry name" value="F-box domain"/>
    <property type="match status" value="1"/>
</dbReference>
<keyword evidence="1" id="KW-0472">Membrane</keyword>
<reference evidence="3" key="2">
    <citation type="journal article" date="2017" name="J. Anim. Genet.">
        <title>Multiple reference genome sequences of hot pepper reveal the massive evolution of plant disease resistance genes by retroduplication.</title>
        <authorList>
            <person name="Kim S."/>
            <person name="Park J."/>
            <person name="Yeom S.-I."/>
            <person name="Kim Y.-M."/>
            <person name="Seo E."/>
            <person name="Kim K.-T."/>
            <person name="Kim M.-S."/>
            <person name="Lee J.M."/>
            <person name="Cheong K."/>
            <person name="Shin H.-S."/>
            <person name="Kim S.-B."/>
            <person name="Han K."/>
            <person name="Lee J."/>
            <person name="Park M."/>
            <person name="Lee H.-A."/>
            <person name="Lee H.-Y."/>
            <person name="Lee Y."/>
            <person name="Oh S."/>
            <person name="Lee J.H."/>
            <person name="Choi E."/>
            <person name="Choi E."/>
            <person name="Lee S.E."/>
            <person name="Jeon J."/>
            <person name="Kim H."/>
            <person name="Choi G."/>
            <person name="Song H."/>
            <person name="Lee J."/>
            <person name="Lee S.-C."/>
            <person name="Kwon J.-K."/>
            <person name="Lee H.-Y."/>
            <person name="Koo N."/>
            <person name="Hong Y."/>
            <person name="Kim R.W."/>
            <person name="Kang W.-H."/>
            <person name="Huh J.H."/>
            <person name="Kang B.-C."/>
            <person name="Yang T.-J."/>
            <person name="Lee Y.-H."/>
            <person name="Bennetzen J.L."/>
            <person name="Choi D."/>
        </authorList>
    </citation>
    <scope>NUCLEOTIDE SEQUENCE [LARGE SCALE GENOMIC DNA]</scope>
    <source>
        <strain evidence="3">cv. PBC81</strain>
    </source>
</reference>
<dbReference type="STRING" id="33114.A0A2G2V6B8"/>